<dbReference type="AlphaFoldDB" id="F4S897"/>
<dbReference type="GO" id="GO:0051118">
    <property type="term" value="F:glucan endo-1,3-alpha-glucosidase activity"/>
    <property type="evidence" value="ECO:0007669"/>
    <property type="project" value="InterPro"/>
</dbReference>
<dbReference type="Pfam" id="PF03659">
    <property type="entry name" value="Glyco_hydro_71"/>
    <property type="match status" value="1"/>
</dbReference>
<name>F4S897_MELLP</name>
<dbReference type="eggNOG" id="ENOG502SIS1">
    <property type="taxonomic scope" value="Eukaryota"/>
</dbReference>
<dbReference type="OrthoDB" id="3257981at2759"/>
<protein>
    <submittedName>
        <fullName evidence="2">Family 71 glycoside hydrolase</fullName>
    </submittedName>
</protein>
<keyword evidence="2" id="KW-0378">Hydrolase</keyword>
<reference evidence="3" key="1">
    <citation type="journal article" date="2011" name="Proc. Natl. Acad. Sci. U.S.A.">
        <title>Obligate biotrophy features unraveled by the genomic analysis of rust fungi.</title>
        <authorList>
            <person name="Duplessis S."/>
            <person name="Cuomo C.A."/>
            <person name="Lin Y.-C."/>
            <person name="Aerts A."/>
            <person name="Tisserant E."/>
            <person name="Veneault-Fourrey C."/>
            <person name="Joly D.L."/>
            <person name="Hacquard S."/>
            <person name="Amselem J."/>
            <person name="Cantarel B.L."/>
            <person name="Chiu R."/>
            <person name="Coutinho P.M."/>
            <person name="Feau N."/>
            <person name="Field M."/>
            <person name="Frey P."/>
            <person name="Gelhaye E."/>
            <person name="Goldberg J."/>
            <person name="Grabherr M.G."/>
            <person name="Kodira C.D."/>
            <person name="Kohler A."/>
            <person name="Kuees U."/>
            <person name="Lindquist E.A."/>
            <person name="Lucas S.M."/>
            <person name="Mago R."/>
            <person name="Mauceli E."/>
            <person name="Morin E."/>
            <person name="Murat C."/>
            <person name="Pangilinan J.L."/>
            <person name="Park R."/>
            <person name="Pearson M."/>
            <person name="Quesneville H."/>
            <person name="Rouhier N."/>
            <person name="Sakthikumar S."/>
            <person name="Salamov A.A."/>
            <person name="Schmutz J."/>
            <person name="Selles B."/>
            <person name="Shapiro H."/>
            <person name="Tanguay P."/>
            <person name="Tuskan G.A."/>
            <person name="Henrissat B."/>
            <person name="Van de Peer Y."/>
            <person name="Rouze P."/>
            <person name="Ellis J.G."/>
            <person name="Dodds P.N."/>
            <person name="Schein J.E."/>
            <person name="Zhong S."/>
            <person name="Hamelin R.C."/>
            <person name="Grigoriev I.V."/>
            <person name="Szabo L.J."/>
            <person name="Martin F."/>
        </authorList>
    </citation>
    <scope>NUCLEOTIDE SEQUENCE [LARGE SCALE GENOMIC DNA]</scope>
    <source>
        <strain evidence="3">98AG31 / pathotype 3-4-7</strain>
    </source>
</reference>
<evidence type="ECO:0000313" key="2">
    <source>
        <dbReference type="EMBL" id="EGF99146.1"/>
    </source>
</evidence>
<dbReference type="Proteomes" id="UP000001072">
    <property type="component" value="Unassembled WGS sequence"/>
</dbReference>
<keyword evidence="3" id="KW-1185">Reference proteome</keyword>
<keyword evidence="1" id="KW-0732">Signal</keyword>
<organism evidence="3">
    <name type="scientific">Melampsora larici-populina (strain 98AG31 / pathotype 3-4-7)</name>
    <name type="common">Poplar leaf rust fungus</name>
    <dbReference type="NCBI Taxonomy" id="747676"/>
    <lineage>
        <taxon>Eukaryota</taxon>
        <taxon>Fungi</taxon>
        <taxon>Dikarya</taxon>
        <taxon>Basidiomycota</taxon>
        <taxon>Pucciniomycotina</taxon>
        <taxon>Pucciniomycetes</taxon>
        <taxon>Pucciniales</taxon>
        <taxon>Melampsoraceae</taxon>
        <taxon>Melampsora</taxon>
    </lineage>
</organism>
<accession>F4S897</accession>
<evidence type="ECO:0000313" key="3">
    <source>
        <dbReference type="Proteomes" id="UP000001072"/>
    </source>
</evidence>
<dbReference type="HOGENOM" id="CLU_801882_0_0_1"/>
<dbReference type="KEGG" id="mlr:MELLADRAFT_118368"/>
<dbReference type="EMBL" id="GL883163">
    <property type="protein sequence ID" value="EGF99146.1"/>
    <property type="molecule type" value="Genomic_DNA"/>
</dbReference>
<dbReference type="VEuPathDB" id="FungiDB:MELLADRAFT_118368"/>
<feature type="chain" id="PRO_5003321346" evidence="1">
    <location>
        <begin position="29"/>
        <end position="346"/>
    </location>
</feature>
<dbReference type="RefSeq" id="XP_007417597.1">
    <property type="nucleotide sequence ID" value="XM_007417535.1"/>
</dbReference>
<evidence type="ECO:0000256" key="1">
    <source>
        <dbReference type="SAM" id="SignalP"/>
    </source>
</evidence>
<proteinExistence type="predicted"/>
<dbReference type="CDD" id="cd11577">
    <property type="entry name" value="GH71"/>
    <property type="match status" value="1"/>
</dbReference>
<dbReference type="Gene3D" id="3.20.20.80">
    <property type="entry name" value="Glycosidases"/>
    <property type="match status" value="1"/>
</dbReference>
<feature type="signal peptide" evidence="1">
    <location>
        <begin position="1"/>
        <end position="28"/>
    </location>
</feature>
<sequence length="346" mass="38408">MKNQCSRVWPFFLVISALSFILPQAVGAFSASYDHPSAQGRATEERYAFIHHMVGNTYSYRLVDWITDLMHIQEDGFDAVALNLGPDCWQSASVALAYKAASQLGNKVQLFLSLDMTSWPQSGDADAAKLAALVNNYVNHPAQFKYRGKAFISTFAGDQYPGSFGRATVCEGWDYFRSLLTTANTTGTFFIPAFFPSDIKSVLSCVDGLYHWNSAWSLTADPVSDATDKVPSLKRAYYLSLVIMLKCPVSHVTLRGLWQDWISKLGPEKSYMSNVSPALFTNYGASSLNKQILYNTGNNYAQRWAQVSAISSIKFVQVSTYNDFGESSYIGARPHSTQLQPATTTW</sequence>
<dbReference type="InParanoid" id="F4S897"/>
<gene>
    <name evidence="2" type="ORF">MELLADRAFT_118368</name>
</gene>
<dbReference type="STRING" id="747676.F4S897"/>
<dbReference type="GeneID" id="18926215"/>
<dbReference type="InterPro" id="IPR005197">
    <property type="entry name" value="Glyco_hydro_71"/>
</dbReference>